<evidence type="ECO:0000313" key="2">
    <source>
        <dbReference type="Proteomes" id="UP000274271"/>
    </source>
</evidence>
<dbReference type="AlphaFoldDB" id="A0A3P1CNT7"/>
<dbReference type="InterPro" id="IPR011659">
    <property type="entry name" value="WD40"/>
</dbReference>
<dbReference type="EMBL" id="RQJP01000002">
    <property type="protein sequence ID" value="RRB14945.1"/>
    <property type="molecule type" value="Genomic_DNA"/>
</dbReference>
<dbReference type="SUPFAM" id="SSF69304">
    <property type="entry name" value="Tricorn protease N-terminal domain"/>
    <property type="match status" value="1"/>
</dbReference>
<sequence>MITPKFFEVKWPFLLAAMAVLLPFLSFSQDKSAQAAINYSLIPKLPKPPKPEPFTISTIPLPKNVVESDLVNYLPDGEHLLMEVHFVGKKKSDLAVMKEDGSEFNCLTCELKEEIGDEMPVPLPDGKRVYTPRGVLECSPSIVNCKEARILPLVYPAIPQATIVRRIATNMSPNGVNVATGLVTTRGYLVLVSDLTRVSDDKGDHYELQQGKVVASSPNEADFLAFRPKIDGAGEVKSFADGGRSLINLALFESNNYDLAKIDLTTGTLTRLTKHFSYDEGTYPSPDGKWVIFQTHRHITRMDAFGLIPRPLFAGLPQAAGVSMQRNAEYEGYPKATRFYGLTMVDSYGDRARLPEDGYTGVNLMTDKDDVTLYNHMGNFAWHPSSTHGIFWEQKDPNTVKEGERTGRLRMARFTARKPTKPLPPTTPAMNWATDLKDFKWTTATYPEQGTLKGKVAGYAEISTVKPTPGSADEPRRVIKYVDFTDDGVYILNGSESSTLRPGGYDKPVSWDADITVSGKHTGFLKAKDVKLRVTGMSSGIIQAELDKHKMEVDLAKGLPTGVPGELR</sequence>
<reference evidence="1 2" key="1">
    <citation type="submission" date="2018-11" db="EMBL/GenBank/DDBJ databases">
        <authorList>
            <person name="Zhou Z."/>
            <person name="Wang G."/>
        </authorList>
    </citation>
    <scope>NUCLEOTIDE SEQUENCE [LARGE SCALE GENOMIC DNA]</scope>
    <source>
        <strain evidence="1 2">KCTC42998</strain>
    </source>
</reference>
<protein>
    <submittedName>
        <fullName evidence="1">Uncharacterized protein</fullName>
    </submittedName>
</protein>
<name>A0A3P1CNT7_9BACT</name>
<proteinExistence type="predicted"/>
<dbReference type="Pfam" id="PF07676">
    <property type="entry name" value="PD40"/>
    <property type="match status" value="1"/>
</dbReference>
<dbReference type="InterPro" id="IPR011042">
    <property type="entry name" value="6-blade_b-propeller_TolB-like"/>
</dbReference>
<accession>A0A3P1CNT7</accession>
<organism evidence="1 2">
    <name type="scientific">Larkinella knui</name>
    <dbReference type="NCBI Taxonomy" id="2025310"/>
    <lineage>
        <taxon>Bacteria</taxon>
        <taxon>Pseudomonadati</taxon>
        <taxon>Bacteroidota</taxon>
        <taxon>Cytophagia</taxon>
        <taxon>Cytophagales</taxon>
        <taxon>Spirosomataceae</taxon>
        <taxon>Larkinella</taxon>
    </lineage>
</organism>
<dbReference type="Proteomes" id="UP000274271">
    <property type="component" value="Unassembled WGS sequence"/>
</dbReference>
<dbReference type="Gene3D" id="2.120.10.30">
    <property type="entry name" value="TolB, C-terminal domain"/>
    <property type="match status" value="1"/>
</dbReference>
<comment type="caution">
    <text evidence="1">The sequence shown here is derived from an EMBL/GenBank/DDBJ whole genome shotgun (WGS) entry which is preliminary data.</text>
</comment>
<gene>
    <name evidence="1" type="ORF">EHT87_10290</name>
</gene>
<evidence type="ECO:0000313" key="1">
    <source>
        <dbReference type="EMBL" id="RRB14945.1"/>
    </source>
</evidence>
<keyword evidence="2" id="KW-1185">Reference proteome</keyword>
<dbReference type="OrthoDB" id="9808778at2"/>